<protein>
    <recommendedName>
        <fullName evidence="2">ZN622/Rei1/Reh1 zinc finger C2H2-type domain-containing protein</fullName>
    </recommendedName>
</protein>
<dbReference type="EMBL" id="HBFR01019326">
    <property type="protein sequence ID" value="CAD8886798.1"/>
    <property type="molecule type" value="Transcribed_RNA"/>
</dbReference>
<dbReference type="Pfam" id="PF12756">
    <property type="entry name" value="zf-C2H2_2"/>
    <property type="match status" value="1"/>
</dbReference>
<proteinExistence type="predicted"/>
<dbReference type="GO" id="GO:0042273">
    <property type="term" value="P:ribosomal large subunit biogenesis"/>
    <property type="evidence" value="ECO:0007669"/>
    <property type="project" value="TreeGrafter"/>
</dbReference>
<accession>A0A7S1BI44</accession>
<dbReference type="PANTHER" id="PTHR13182:SF8">
    <property type="entry name" value="CYTOPLASMIC 60S SUBUNIT BIOGENESIS FACTOR ZNF622"/>
    <property type="match status" value="1"/>
</dbReference>
<feature type="domain" description="ZN622/Rei1/Reh1 zinc finger C2H2-type" evidence="2">
    <location>
        <begin position="193"/>
        <end position="287"/>
    </location>
</feature>
<feature type="region of interest" description="Disordered" evidence="1">
    <location>
        <begin position="1"/>
        <end position="31"/>
    </location>
</feature>
<dbReference type="InterPro" id="IPR041661">
    <property type="entry name" value="ZN622/Rei1/Reh1_Znf-C2H2"/>
</dbReference>
<evidence type="ECO:0000259" key="2">
    <source>
        <dbReference type="Pfam" id="PF12756"/>
    </source>
</evidence>
<dbReference type="GO" id="GO:0030687">
    <property type="term" value="C:preribosome, large subunit precursor"/>
    <property type="evidence" value="ECO:0007669"/>
    <property type="project" value="TreeGrafter"/>
</dbReference>
<gene>
    <name evidence="3" type="ORF">CHYS00102_LOCUS13996</name>
</gene>
<evidence type="ECO:0000256" key="1">
    <source>
        <dbReference type="SAM" id="MobiDB-lite"/>
    </source>
</evidence>
<feature type="compositionally biased region" description="Basic and acidic residues" evidence="1">
    <location>
        <begin position="97"/>
        <end position="106"/>
    </location>
</feature>
<feature type="compositionally biased region" description="Low complexity" evidence="1">
    <location>
        <begin position="111"/>
        <end position="120"/>
    </location>
</feature>
<evidence type="ECO:0000313" key="3">
    <source>
        <dbReference type="EMBL" id="CAD8886798.1"/>
    </source>
</evidence>
<reference evidence="3" key="1">
    <citation type="submission" date="2021-01" db="EMBL/GenBank/DDBJ databases">
        <authorList>
            <person name="Corre E."/>
            <person name="Pelletier E."/>
            <person name="Niang G."/>
            <person name="Scheremetjew M."/>
            <person name="Finn R."/>
            <person name="Kale V."/>
            <person name="Holt S."/>
            <person name="Cochrane G."/>
            <person name="Meng A."/>
            <person name="Brown T."/>
            <person name="Cohen L."/>
        </authorList>
    </citation>
    <scope>NUCLEOTIDE SEQUENCE</scope>
    <source>
        <strain evidence="3">308</strain>
    </source>
</reference>
<dbReference type="PANTHER" id="PTHR13182">
    <property type="entry name" value="ZINC FINGER PROTEIN 622"/>
    <property type="match status" value="1"/>
</dbReference>
<feature type="region of interest" description="Disordered" evidence="1">
    <location>
        <begin position="299"/>
        <end position="360"/>
    </location>
</feature>
<feature type="compositionally biased region" description="Acidic residues" evidence="1">
    <location>
        <begin position="316"/>
        <end position="331"/>
    </location>
</feature>
<sequence>MAMTGTPTVLPTHIQKEQEQEQNDVPQSSFDATNNIDAALTSTTAPGETFFNRAALAEHYRSDYHKYNLRRRSAGLPCLQRQDFEARLAAALALRAEKEDKRDGTAHLKNRSFAPSASASRRNKKSGKFDRAAAKHERKRMEREQQPTTQNLPDKDDASVEQGTLGTAMAALSTSDAPSPVPDNDIAIDPRRCLFTLKKSATVAANLQRMQSKFGFFLPDAEHCVDVAGLIGYCHEKIRLGHICLYSQRVFRSAGACVKHMIAKGRTKIRYEEGIDLHEFEPFYDFSVVNAEFLESKGRHVSSEQTKDSEIFVSEGDNEDDDDDDADDDDTSIVWKDISDDEESDHDDDSDSDVDSENDKDDLADYRTAVLSHGFNISPLGELIFPNGKVVGHRGLVRYYRQRFAPVSDRAALVAVRGETQVQMPNMRGGVRGLLQTPRGGNGVLVSAKGGGFTSLSLYRYKAVMKKAARQESAGYRKFNKHHNNINRMDKKANRLMNGVSVAHAKR</sequence>
<name>A0A7S1BI44_9STRA</name>
<feature type="compositionally biased region" description="Basic and acidic residues" evidence="1">
    <location>
        <begin position="127"/>
        <end position="145"/>
    </location>
</feature>
<feature type="compositionally biased region" description="Basic and acidic residues" evidence="1">
    <location>
        <begin position="299"/>
        <end position="310"/>
    </location>
</feature>
<feature type="compositionally biased region" description="Acidic residues" evidence="1">
    <location>
        <begin position="339"/>
        <end position="360"/>
    </location>
</feature>
<dbReference type="InterPro" id="IPR040025">
    <property type="entry name" value="Znf622/Rei1/Reh1"/>
</dbReference>
<dbReference type="AlphaFoldDB" id="A0A7S1BI44"/>
<organism evidence="3">
    <name type="scientific">Corethron hystrix</name>
    <dbReference type="NCBI Taxonomy" id="216773"/>
    <lineage>
        <taxon>Eukaryota</taxon>
        <taxon>Sar</taxon>
        <taxon>Stramenopiles</taxon>
        <taxon>Ochrophyta</taxon>
        <taxon>Bacillariophyta</taxon>
        <taxon>Coscinodiscophyceae</taxon>
        <taxon>Corethrophycidae</taxon>
        <taxon>Corethrales</taxon>
        <taxon>Corethraceae</taxon>
        <taxon>Corethron</taxon>
    </lineage>
</organism>
<feature type="region of interest" description="Disordered" evidence="1">
    <location>
        <begin position="97"/>
        <end position="159"/>
    </location>
</feature>